<gene>
    <name evidence="1" type="ORF">SAMN02745243_01635</name>
</gene>
<keyword evidence="2" id="KW-1185">Reference proteome</keyword>
<dbReference type="OrthoDB" id="2066576at2"/>
<dbReference type="Proteomes" id="UP000184301">
    <property type="component" value="Unassembled WGS sequence"/>
</dbReference>
<name>A0A1M6MX32_9FIRM</name>
<dbReference type="AlphaFoldDB" id="A0A1M6MX32"/>
<dbReference type="RefSeq" id="WP_159434630.1">
    <property type="nucleotide sequence ID" value="NZ_FQZY01000020.1"/>
</dbReference>
<evidence type="ECO:0000313" key="1">
    <source>
        <dbReference type="EMBL" id="SHJ87974.1"/>
    </source>
</evidence>
<protein>
    <submittedName>
        <fullName evidence="1">Uncharacterized protein</fullName>
    </submittedName>
</protein>
<accession>A0A1M6MX32</accession>
<organism evidence="1 2">
    <name type="scientific">Hespellia stercorisuis DSM 15480</name>
    <dbReference type="NCBI Taxonomy" id="1121950"/>
    <lineage>
        <taxon>Bacteria</taxon>
        <taxon>Bacillati</taxon>
        <taxon>Bacillota</taxon>
        <taxon>Clostridia</taxon>
        <taxon>Lachnospirales</taxon>
        <taxon>Lachnospiraceae</taxon>
        <taxon>Hespellia</taxon>
    </lineage>
</organism>
<reference evidence="1 2" key="1">
    <citation type="submission" date="2016-11" db="EMBL/GenBank/DDBJ databases">
        <authorList>
            <person name="Jaros S."/>
            <person name="Januszkiewicz K."/>
            <person name="Wedrychowicz H."/>
        </authorList>
    </citation>
    <scope>NUCLEOTIDE SEQUENCE [LARGE SCALE GENOMIC DNA]</scope>
    <source>
        <strain evidence="1 2">DSM 15480</strain>
    </source>
</reference>
<dbReference type="STRING" id="1121950.SAMN02745243_01635"/>
<proteinExistence type="predicted"/>
<dbReference type="EMBL" id="FQZY01000020">
    <property type="protein sequence ID" value="SHJ87974.1"/>
    <property type="molecule type" value="Genomic_DNA"/>
</dbReference>
<evidence type="ECO:0000313" key="2">
    <source>
        <dbReference type="Proteomes" id="UP000184301"/>
    </source>
</evidence>
<sequence>MTKLRIISRLWSHITDLRLLIRGQGKKTLAEIEDELDITEYYCRPYADADDVDDD</sequence>